<dbReference type="CDD" id="cd00063">
    <property type="entry name" value="FN3"/>
    <property type="match status" value="1"/>
</dbReference>
<keyword evidence="5 9" id="KW-0472">Membrane</keyword>
<evidence type="ECO:0000313" key="13">
    <source>
        <dbReference type="Proteomes" id="UP001364617"/>
    </source>
</evidence>
<evidence type="ECO:0000256" key="2">
    <source>
        <dbReference type="ARBA" id="ARBA00022692"/>
    </source>
</evidence>
<evidence type="ECO:0000256" key="9">
    <source>
        <dbReference type="SAM" id="Phobius"/>
    </source>
</evidence>
<protein>
    <recommendedName>
        <fullName evidence="11">Fibronectin type-III domain-containing protein</fullName>
    </recommendedName>
</protein>
<feature type="signal peptide" evidence="10">
    <location>
        <begin position="1"/>
        <end position="19"/>
    </location>
</feature>
<dbReference type="Gene3D" id="2.60.40.10">
    <property type="entry name" value="Immunoglobulins"/>
    <property type="match status" value="2"/>
</dbReference>
<dbReference type="Proteomes" id="UP001364617">
    <property type="component" value="Unassembled WGS sequence"/>
</dbReference>
<proteinExistence type="predicted"/>
<evidence type="ECO:0000256" key="6">
    <source>
        <dbReference type="ARBA" id="ARBA00023170"/>
    </source>
</evidence>
<dbReference type="Pfam" id="PF21604">
    <property type="entry name" value="CRLF2_D1"/>
    <property type="match status" value="1"/>
</dbReference>
<reference evidence="12 13" key="1">
    <citation type="submission" date="2024-02" db="EMBL/GenBank/DDBJ databases">
        <title>Chromosome-level genome assembly of the Eurasian Minnow (Phoxinus phoxinus).</title>
        <authorList>
            <person name="Oriowo T.O."/>
            <person name="Martin S."/>
            <person name="Stange M."/>
            <person name="Chrysostomakis Y."/>
            <person name="Brown T."/>
            <person name="Winkler S."/>
            <person name="Kukowka S."/>
            <person name="Myers E.W."/>
            <person name="Bohne A."/>
        </authorList>
    </citation>
    <scope>NUCLEOTIDE SEQUENCE [LARGE SCALE GENOMIC DNA]</scope>
    <source>
        <strain evidence="12">ZFMK-TIS-60720</strain>
        <tissue evidence="12">Whole Organism</tissue>
    </source>
</reference>
<dbReference type="PROSITE" id="PS50853">
    <property type="entry name" value="FN3"/>
    <property type="match status" value="1"/>
</dbReference>
<evidence type="ECO:0000256" key="10">
    <source>
        <dbReference type="SAM" id="SignalP"/>
    </source>
</evidence>
<evidence type="ECO:0000256" key="1">
    <source>
        <dbReference type="ARBA" id="ARBA00004479"/>
    </source>
</evidence>
<keyword evidence="6" id="KW-0675">Receptor</keyword>
<keyword evidence="2 9" id="KW-0812">Transmembrane</keyword>
<feature type="domain" description="Fibronectin type-III" evidence="11">
    <location>
        <begin position="118"/>
        <end position="214"/>
    </location>
</feature>
<comment type="caution">
    <text evidence="12">The sequence shown here is derived from an EMBL/GenBank/DDBJ whole genome shotgun (WGS) entry which is preliminary data.</text>
</comment>
<dbReference type="EMBL" id="JAYKXH010000023">
    <property type="protein sequence ID" value="KAK7125654.1"/>
    <property type="molecule type" value="Genomic_DNA"/>
</dbReference>
<accession>A0AAN9C954</accession>
<dbReference type="GO" id="GO:0004896">
    <property type="term" value="F:cytokine receptor activity"/>
    <property type="evidence" value="ECO:0007669"/>
    <property type="project" value="TreeGrafter"/>
</dbReference>
<keyword evidence="4 9" id="KW-1133">Transmembrane helix</keyword>
<feature type="transmembrane region" description="Helical" evidence="9">
    <location>
        <begin position="225"/>
        <end position="244"/>
    </location>
</feature>
<evidence type="ECO:0000256" key="7">
    <source>
        <dbReference type="ARBA" id="ARBA00023180"/>
    </source>
</evidence>
<dbReference type="PANTHER" id="PTHR23037:SF47">
    <property type="entry name" value="INTERLEUKIN 2 RECEPTOR SUBUNIT GAMMA"/>
    <property type="match status" value="1"/>
</dbReference>
<dbReference type="PANTHER" id="PTHR23037">
    <property type="entry name" value="CYTOKINE RECEPTOR"/>
    <property type="match status" value="1"/>
</dbReference>
<dbReference type="SUPFAM" id="SSF49265">
    <property type="entry name" value="Fibronectin type III"/>
    <property type="match status" value="2"/>
</dbReference>
<evidence type="ECO:0000313" key="12">
    <source>
        <dbReference type="EMBL" id="KAK7125654.1"/>
    </source>
</evidence>
<name>A0AAN9C954_9TELE</name>
<sequence>MILLLVSLFLGNIPSFAFSASSEPKINCLIINLDYVNCTWSELGLGYNYSFKSRFSHDRLLDCSTYHKINSVNVGCMFPYNKTQTQRFNRLNTYLYSNNGILVTNQSHYLKEYVKLNPPSNLSVVERKDAELWMYWNVTDDNSCIESEVRHRTNNKDWKSTSPGSRNSFILPFPSKKRYEFQVRARISSNCGQSKFWSDWSESVYWGSLKTNDTESLSPVSVTTLVVYTVGATIILVILSCLLVQSERLRIILIPVVPNAGRNISKYLASFFDNDGNIEKWLSMPKDLENGFKPNFTERACPVREYRMVSQSSSDSESILSNPTNLSSDYQCMHSYSSASTIPGPAEALPTQDPSPVDNPV</sequence>
<dbReference type="GO" id="GO:0009897">
    <property type="term" value="C:external side of plasma membrane"/>
    <property type="evidence" value="ECO:0007669"/>
    <property type="project" value="TreeGrafter"/>
</dbReference>
<dbReference type="InterPro" id="IPR013783">
    <property type="entry name" value="Ig-like_fold"/>
</dbReference>
<evidence type="ECO:0000256" key="8">
    <source>
        <dbReference type="SAM" id="MobiDB-lite"/>
    </source>
</evidence>
<dbReference type="FunFam" id="2.60.40.10:FF:000754">
    <property type="entry name" value="Cytokine receptor common subunit gamma"/>
    <property type="match status" value="1"/>
</dbReference>
<evidence type="ECO:0000259" key="11">
    <source>
        <dbReference type="PROSITE" id="PS50853"/>
    </source>
</evidence>
<comment type="subcellular location">
    <subcellularLocation>
        <location evidence="1">Membrane</location>
        <topology evidence="1">Single-pass type I membrane protein</topology>
    </subcellularLocation>
</comment>
<dbReference type="AlphaFoldDB" id="A0AAN9C954"/>
<keyword evidence="13" id="KW-1185">Reference proteome</keyword>
<dbReference type="InterPro" id="IPR048651">
    <property type="entry name" value="CRLF2-like_D1"/>
</dbReference>
<feature type="chain" id="PRO_5042970105" description="Fibronectin type-III domain-containing protein" evidence="10">
    <location>
        <begin position="20"/>
        <end position="361"/>
    </location>
</feature>
<dbReference type="InterPro" id="IPR036116">
    <property type="entry name" value="FN3_sf"/>
</dbReference>
<evidence type="ECO:0000256" key="4">
    <source>
        <dbReference type="ARBA" id="ARBA00022989"/>
    </source>
</evidence>
<keyword evidence="3 10" id="KW-0732">Signal</keyword>
<evidence type="ECO:0000256" key="5">
    <source>
        <dbReference type="ARBA" id="ARBA00023136"/>
    </source>
</evidence>
<organism evidence="12 13">
    <name type="scientific">Phoxinus phoxinus</name>
    <name type="common">Eurasian minnow</name>
    <dbReference type="NCBI Taxonomy" id="58324"/>
    <lineage>
        <taxon>Eukaryota</taxon>
        <taxon>Metazoa</taxon>
        <taxon>Chordata</taxon>
        <taxon>Craniata</taxon>
        <taxon>Vertebrata</taxon>
        <taxon>Euteleostomi</taxon>
        <taxon>Actinopterygii</taxon>
        <taxon>Neopterygii</taxon>
        <taxon>Teleostei</taxon>
        <taxon>Ostariophysi</taxon>
        <taxon>Cypriniformes</taxon>
        <taxon>Leuciscidae</taxon>
        <taxon>Phoxininae</taxon>
        <taxon>Phoxinus</taxon>
    </lineage>
</organism>
<evidence type="ECO:0000256" key="3">
    <source>
        <dbReference type="ARBA" id="ARBA00022729"/>
    </source>
</evidence>
<feature type="region of interest" description="Disordered" evidence="8">
    <location>
        <begin position="337"/>
        <end position="361"/>
    </location>
</feature>
<keyword evidence="7" id="KW-0325">Glycoprotein</keyword>
<dbReference type="InterPro" id="IPR003961">
    <property type="entry name" value="FN3_dom"/>
</dbReference>
<gene>
    <name evidence="12" type="ORF">R3I93_021127</name>
</gene>